<evidence type="ECO:0000313" key="2">
    <source>
        <dbReference type="EMBL" id="GMH05762.1"/>
    </source>
</evidence>
<dbReference type="AlphaFoldDB" id="A0AAD3S836"/>
<feature type="region of interest" description="Disordered" evidence="1">
    <location>
        <begin position="1"/>
        <end position="22"/>
    </location>
</feature>
<comment type="caution">
    <text evidence="2">The sequence shown here is derived from an EMBL/GenBank/DDBJ whole genome shotgun (WGS) entry which is preliminary data.</text>
</comment>
<reference evidence="2" key="1">
    <citation type="submission" date="2023-05" db="EMBL/GenBank/DDBJ databases">
        <title>Nepenthes gracilis genome sequencing.</title>
        <authorList>
            <person name="Fukushima K."/>
        </authorList>
    </citation>
    <scope>NUCLEOTIDE SEQUENCE</scope>
    <source>
        <strain evidence="2">SING2019-196</strain>
    </source>
</reference>
<evidence type="ECO:0000313" key="3">
    <source>
        <dbReference type="Proteomes" id="UP001279734"/>
    </source>
</evidence>
<keyword evidence="3" id="KW-1185">Reference proteome</keyword>
<feature type="region of interest" description="Disordered" evidence="1">
    <location>
        <begin position="65"/>
        <end position="153"/>
    </location>
</feature>
<name>A0AAD3S836_NEPGR</name>
<proteinExistence type="predicted"/>
<accession>A0AAD3S836</accession>
<organism evidence="2 3">
    <name type="scientific">Nepenthes gracilis</name>
    <name type="common">Slender pitcher plant</name>
    <dbReference type="NCBI Taxonomy" id="150966"/>
    <lineage>
        <taxon>Eukaryota</taxon>
        <taxon>Viridiplantae</taxon>
        <taxon>Streptophyta</taxon>
        <taxon>Embryophyta</taxon>
        <taxon>Tracheophyta</taxon>
        <taxon>Spermatophyta</taxon>
        <taxon>Magnoliopsida</taxon>
        <taxon>eudicotyledons</taxon>
        <taxon>Gunneridae</taxon>
        <taxon>Pentapetalae</taxon>
        <taxon>Caryophyllales</taxon>
        <taxon>Nepenthaceae</taxon>
        <taxon>Nepenthes</taxon>
    </lineage>
</organism>
<dbReference type="Proteomes" id="UP001279734">
    <property type="component" value="Unassembled WGS sequence"/>
</dbReference>
<protein>
    <submittedName>
        <fullName evidence="2">Uncharacterized protein</fullName>
    </submittedName>
</protein>
<gene>
    <name evidence="2" type="ORF">Nepgr_007602</name>
</gene>
<dbReference type="EMBL" id="BSYO01000006">
    <property type="protein sequence ID" value="GMH05762.1"/>
    <property type="molecule type" value="Genomic_DNA"/>
</dbReference>
<evidence type="ECO:0000256" key="1">
    <source>
        <dbReference type="SAM" id="MobiDB-lite"/>
    </source>
</evidence>
<sequence>MRSQNRWQTDMPPRRTSCQSSVSAVAATPGKTFTDAEFIAMSCLSLLLRTRCRFSHNSLFMTNSYLHSPIEGYSTSKGGDEETGEERAPSTAQVMKQMEEEKGRKGSGSQASDPQEKEVEAPQEGTPTAEGTADPETSGKMQDTPTESCREST</sequence>